<evidence type="ECO:0000259" key="1">
    <source>
        <dbReference type="Pfam" id="PF07995"/>
    </source>
</evidence>
<protein>
    <recommendedName>
        <fullName evidence="1">Glucose/Sorbosone dehydrogenase domain-containing protein</fullName>
    </recommendedName>
</protein>
<dbReference type="InterPro" id="IPR012938">
    <property type="entry name" value="Glc/Sorbosone_DH"/>
</dbReference>
<dbReference type="EMBL" id="UINC01230523">
    <property type="protein sequence ID" value="SVE62682.1"/>
    <property type="molecule type" value="Genomic_DNA"/>
</dbReference>
<dbReference type="Gene3D" id="2.120.10.30">
    <property type="entry name" value="TolB, C-terminal domain"/>
    <property type="match status" value="1"/>
</dbReference>
<organism evidence="2">
    <name type="scientific">marine metagenome</name>
    <dbReference type="NCBI Taxonomy" id="408172"/>
    <lineage>
        <taxon>unclassified sequences</taxon>
        <taxon>metagenomes</taxon>
        <taxon>ecological metagenomes</taxon>
    </lineage>
</organism>
<name>A0A383F0F6_9ZZZZ</name>
<proteinExistence type="predicted"/>
<feature type="non-terminal residue" evidence="2">
    <location>
        <position position="1"/>
    </location>
</feature>
<feature type="non-terminal residue" evidence="2">
    <location>
        <position position="228"/>
    </location>
</feature>
<reference evidence="2" key="1">
    <citation type="submission" date="2018-05" db="EMBL/GenBank/DDBJ databases">
        <authorList>
            <person name="Lanie J.A."/>
            <person name="Ng W.-L."/>
            <person name="Kazmierczak K.M."/>
            <person name="Andrzejewski T.M."/>
            <person name="Davidsen T.M."/>
            <person name="Wayne K.J."/>
            <person name="Tettelin H."/>
            <person name="Glass J.I."/>
            <person name="Rusch D."/>
            <person name="Podicherti R."/>
            <person name="Tsui H.-C.T."/>
            <person name="Winkler M.E."/>
        </authorList>
    </citation>
    <scope>NUCLEOTIDE SEQUENCE</scope>
</reference>
<sequence>ALAIFASGGVETLLAQSNYGIPIPGPPTEPIILGTAEIPRIRIVPVATALEHPWGMAFRDNGDILVTERETGRLRVIRDGRLVAASVPGVPEIYSGRLRAGLMDIALHPEDDELVYLTYSKPVEWEGEAGFTVALARGRLQAGELTGVRDLFVADGLDLGIAASRLLFAPDGTLFMSVGGSYVFAGTGDLAQDSRSHYGKLLRLNEDGSVPADNPFIHRPGFQPEIYS</sequence>
<dbReference type="InterPro" id="IPR011042">
    <property type="entry name" value="6-blade_b-propeller_TolB-like"/>
</dbReference>
<accession>A0A383F0F6</accession>
<dbReference type="AlphaFoldDB" id="A0A383F0F6"/>
<evidence type="ECO:0000313" key="2">
    <source>
        <dbReference type="EMBL" id="SVE62682.1"/>
    </source>
</evidence>
<gene>
    <name evidence="2" type="ORF">METZ01_LOCUS515536</name>
</gene>
<dbReference type="Pfam" id="PF07995">
    <property type="entry name" value="GSDH"/>
    <property type="match status" value="1"/>
</dbReference>
<feature type="domain" description="Glucose/Sorbosone dehydrogenase" evidence="1">
    <location>
        <begin position="50"/>
        <end position="228"/>
    </location>
</feature>
<dbReference type="PANTHER" id="PTHR19328:SF75">
    <property type="entry name" value="ALDOSE SUGAR DEHYDROGENASE YLII"/>
    <property type="match status" value="1"/>
</dbReference>
<dbReference type="PANTHER" id="PTHR19328">
    <property type="entry name" value="HEDGEHOG-INTERACTING PROTEIN"/>
    <property type="match status" value="1"/>
</dbReference>
<dbReference type="InterPro" id="IPR011041">
    <property type="entry name" value="Quinoprot_gluc/sorb_DH_b-prop"/>
</dbReference>
<dbReference type="SUPFAM" id="SSF50952">
    <property type="entry name" value="Soluble quinoprotein glucose dehydrogenase"/>
    <property type="match status" value="1"/>
</dbReference>